<dbReference type="EMBL" id="JACXVP010000009">
    <property type="protein sequence ID" value="KAG5584735.1"/>
    <property type="molecule type" value="Genomic_DNA"/>
</dbReference>
<accession>A0A9J5XAS4</accession>
<name>A0A9J5XAS4_SOLCO</name>
<comment type="caution">
    <text evidence="1">The sequence shown here is derived from an EMBL/GenBank/DDBJ whole genome shotgun (WGS) entry which is preliminary data.</text>
</comment>
<gene>
    <name evidence="1" type="ORF">H5410_045169</name>
</gene>
<evidence type="ECO:0000313" key="2">
    <source>
        <dbReference type="Proteomes" id="UP000824120"/>
    </source>
</evidence>
<evidence type="ECO:0000313" key="1">
    <source>
        <dbReference type="EMBL" id="KAG5584735.1"/>
    </source>
</evidence>
<dbReference type="Proteomes" id="UP000824120">
    <property type="component" value="Chromosome 9"/>
</dbReference>
<dbReference type="AlphaFoldDB" id="A0A9J5XAS4"/>
<sequence length="154" mass="17839">MSRRFSNIPMLEAHTRFEKGVMLPLQSLIIDGTHKMMLLRKHKCTEVYFLTLWGSYQNIETLIHQGCFRDSEPGNNTCSSEGGIYTTSKVEGTTCYQRWENCVTLSLHMDSMDHLHVTYRLEHTEFVDEMLGSRLSLPTLRLCLKLRGQLILLI</sequence>
<reference evidence="1 2" key="1">
    <citation type="submission" date="2020-09" db="EMBL/GenBank/DDBJ databases">
        <title>De no assembly of potato wild relative species, Solanum commersonii.</title>
        <authorList>
            <person name="Cho K."/>
        </authorList>
    </citation>
    <scope>NUCLEOTIDE SEQUENCE [LARGE SCALE GENOMIC DNA]</scope>
    <source>
        <strain evidence="1">LZ3.2</strain>
        <tissue evidence="1">Leaf</tissue>
    </source>
</reference>
<proteinExistence type="predicted"/>
<protein>
    <submittedName>
        <fullName evidence="1">Uncharacterized protein</fullName>
    </submittedName>
</protein>
<organism evidence="1 2">
    <name type="scientific">Solanum commersonii</name>
    <name type="common">Commerson's wild potato</name>
    <name type="synonym">Commerson's nightshade</name>
    <dbReference type="NCBI Taxonomy" id="4109"/>
    <lineage>
        <taxon>Eukaryota</taxon>
        <taxon>Viridiplantae</taxon>
        <taxon>Streptophyta</taxon>
        <taxon>Embryophyta</taxon>
        <taxon>Tracheophyta</taxon>
        <taxon>Spermatophyta</taxon>
        <taxon>Magnoliopsida</taxon>
        <taxon>eudicotyledons</taxon>
        <taxon>Gunneridae</taxon>
        <taxon>Pentapetalae</taxon>
        <taxon>asterids</taxon>
        <taxon>lamiids</taxon>
        <taxon>Solanales</taxon>
        <taxon>Solanaceae</taxon>
        <taxon>Solanoideae</taxon>
        <taxon>Solaneae</taxon>
        <taxon>Solanum</taxon>
    </lineage>
</organism>
<keyword evidence="2" id="KW-1185">Reference proteome</keyword>